<evidence type="ECO:0000256" key="1">
    <source>
        <dbReference type="SAM" id="MobiDB-lite"/>
    </source>
</evidence>
<feature type="compositionally biased region" description="Acidic residues" evidence="1">
    <location>
        <begin position="330"/>
        <end position="344"/>
    </location>
</feature>
<dbReference type="Proteomes" id="UP001417504">
    <property type="component" value="Unassembled WGS sequence"/>
</dbReference>
<proteinExistence type="predicted"/>
<protein>
    <submittedName>
        <fullName evidence="2">Uncharacterized protein</fullName>
    </submittedName>
</protein>
<dbReference type="AlphaFoldDB" id="A0AAP0NRD2"/>
<feature type="region of interest" description="Disordered" evidence="1">
    <location>
        <begin position="319"/>
        <end position="357"/>
    </location>
</feature>
<sequence>MLVMQMEIIGGPEVVERAGRPGVQPSPGLALATPMKQTDGAGVQAPAATEDVVAAEAVLVPAVMNGLNVPAKDKQEWGERAQLINPPLPLHLHPPLDPPREAPLPPPPQIHHHHPRVEVARILAQNPRREGGVGPEGVREVAGEVGAAVLGGGDDAAAGDRPELADVVHEDEVGVEVDDAVDEVGVENVGQVVAGVVEGVVQGGSDGGGDEVGDEGGVEWVQLEVEGGEGGADEGGEGPGVGMVRLGVDQVEEDVFWAGGVLDDGVDGADGTPDVLGVQGHGDVDRRGAAVVVGAFWPIAVLGGLGESGQSREMVVFLEGERADGVGGREEEEEDDEDDDDDEEGPHGQCLMMIRES</sequence>
<name>A0AAP0NRD2_9MAGN</name>
<accession>A0AAP0NRD2</accession>
<comment type="caution">
    <text evidence="2">The sequence shown here is derived from an EMBL/GenBank/DDBJ whole genome shotgun (WGS) entry which is preliminary data.</text>
</comment>
<gene>
    <name evidence="2" type="ORF">Sjap_015954</name>
</gene>
<feature type="compositionally biased region" description="Basic and acidic residues" evidence="1">
    <location>
        <begin position="319"/>
        <end position="329"/>
    </location>
</feature>
<evidence type="ECO:0000313" key="2">
    <source>
        <dbReference type="EMBL" id="KAK9117007.1"/>
    </source>
</evidence>
<organism evidence="2 3">
    <name type="scientific">Stephania japonica</name>
    <dbReference type="NCBI Taxonomy" id="461633"/>
    <lineage>
        <taxon>Eukaryota</taxon>
        <taxon>Viridiplantae</taxon>
        <taxon>Streptophyta</taxon>
        <taxon>Embryophyta</taxon>
        <taxon>Tracheophyta</taxon>
        <taxon>Spermatophyta</taxon>
        <taxon>Magnoliopsida</taxon>
        <taxon>Ranunculales</taxon>
        <taxon>Menispermaceae</taxon>
        <taxon>Menispermoideae</taxon>
        <taxon>Cissampelideae</taxon>
        <taxon>Stephania</taxon>
    </lineage>
</organism>
<dbReference type="EMBL" id="JBBNAE010000006">
    <property type="protein sequence ID" value="KAK9117007.1"/>
    <property type="molecule type" value="Genomic_DNA"/>
</dbReference>
<reference evidence="2 3" key="1">
    <citation type="submission" date="2024-01" db="EMBL/GenBank/DDBJ databases">
        <title>Genome assemblies of Stephania.</title>
        <authorList>
            <person name="Yang L."/>
        </authorList>
    </citation>
    <scope>NUCLEOTIDE SEQUENCE [LARGE SCALE GENOMIC DNA]</scope>
    <source>
        <strain evidence="2">QJT</strain>
        <tissue evidence="2">Leaf</tissue>
    </source>
</reference>
<keyword evidence="3" id="KW-1185">Reference proteome</keyword>
<evidence type="ECO:0000313" key="3">
    <source>
        <dbReference type="Proteomes" id="UP001417504"/>
    </source>
</evidence>